<dbReference type="InterPro" id="IPR039424">
    <property type="entry name" value="SBP_5"/>
</dbReference>
<evidence type="ECO:0000313" key="5">
    <source>
        <dbReference type="EMBL" id="MBD7949061.1"/>
    </source>
</evidence>
<dbReference type="SUPFAM" id="SSF53850">
    <property type="entry name" value="Periplasmic binding protein-like II"/>
    <property type="match status" value="1"/>
</dbReference>
<reference evidence="5 6" key="1">
    <citation type="submission" date="2020-08" db="EMBL/GenBank/DDBJ databases">
        <title>A Genomic Blueprint of the Chicken Gut Microbiome.</title>
        <authorList>
            <person name="Gilroy R."/>
            <person name="Ravi A."/>
            <person name="Getino M."/>
            <person name="Pursley I."/>
            <person name="Horton D.L."/>
            <person name="Alikhan N.-F."/>
            <person name="Baker D."/>
            <person name="Gharbi K."/>
            <person name="Hall N."/>
            <person name="Watson M."/>
            <person name="Adriaenssens E.M."/>
            <person name="Foster-Nyarko E."/>
            <person name="Jarju S."/>
            <person name="Secka A."/>
            <person name="Antonio M."/>
            <person name="Oren A."/>
            <person name="Chaudhuri R."/>
            <person name="La Ragione R.M."/>
            <person name="Hildebrand F."/>
            <person name="Pallen M.J."/>
        </authorList>
    </citation>
    <scope>NUCLEOTIDE SEQUENCE [LARGE SCALE GENOMIC DNA]</scope>
    <source>
        <strain evidence="5 6">Sa4CUA1</strain>
    </source>
</reference>
<dbReference type="Gene3D" id="3.40.190.10">
    <property type="entry name" value="Periplasmic binding protein-like II"/>
    <property type="match status" value="1"/>
</dbReference>
<keyword evidence="2" id="KW-0813">Transport</keyword>
<name>A0ABR8RMN5_9CELL</name>
<evidence type="ECO:0000256" key="2">
    <source>
        <dbReference type="ARBA" id="ARBA00022448"/>
    </source>
</evidence>
<dbReference type="PIRSF" id="PIRSF002741">
    <property type="entry name" value="MppA"/>
    <property type="match status" value="1"/>
</dbReference>
<comment type="similarity">
    <text evidence="1">Belongs to the bacterial solute-binding protein 5 family.</text>
</comment>
<accession>A0ABR8RMN5</accession>
<dbReference type="Gene3D" id="3.10.105.10">
    <property type="entry name" value="Dipeptide-binding Protein, Domain 3"/>
    <property type="match status" value="1"/>
</dbReference>
<organism evidence="5 6">
    <name type="scientific">Oerskovia rustica</name>
    <dbReference type="NCBI Taxonomy" id="2762237"/>
    <lineage>
        <taxon>Bacteria</taxon>
        <taxon>Bacillati</taxon>
        <taxon>Actinomycetota</taxon>
        <taxon>Actinomycetes</taxon>
        <taxon>Micrococcales</taxon>
        <taxon>Cellulomonadaceae</taxon>
        <taxon>Oerskovia</taxon>
    </lineage>
</organism>
<dbReference type="PANTHER" id="PTHR30290:SF9">
    <property type="entry name" value="OLIGOPEPTIDE-BINDING PROTEIN APPA"/>
    <property type="match status" value="1"/>
</dbReference>
<evidence type="ECO:0000256" key="3">
    <source>
        <dbReference type="ARBA" id="ARBA00022729"/>
    </source>
</evidence>
<evidence type="ECO:0000259" key="4">
    <source>
        <dbReference type="Pfam" id="PF00496"/>
    </source>
</evidence>
<dbReference type="InterPro" id="IPR030678">
    <property type="entry name" value="Peptide/Ni-bd"/>
</dbReference>
<dbReference type="Proteomes" id="UP000641803">
    <property type="component" value="Unassembled WGS sequence"/>
</dbReference>
<dbReference type="EMBL" id="JACSQQ010000002">
    <property type="protein sequence ID" value="MBD7949061.1"/>
    <property type="molecule type" value="Genomic_DNA"/>
</dbReference>
<comment type="caution">
    <text evidence="5">The sequence shown here is derived from an EMBL/GenBank/DDBJ whole genome shotgun (WGS) entry which is preliminary data.</text>
</comment>
<gene>
    <name evidence="5" type="ORF">H9652_01400</name>
</gene>
<sequence length="550" mass="57929">MSLSTWPSGPGGRTAPSRRALAAASLAATALLLGACGTGGGSTADGTSPGPTAEPVPGGNLTFAVTVDSHCIDPQQVGNNDAIASARQTVASLTAQDPDTGEILPWLAESWEVDADATSFTFTLREGPTFADGTPIDAAAVKTNFDKIVELGAAASLGSAYLVGYEGTTVVDPRTVRVDFSAPSAQFLQASSTFSLGLLSPASAALSVEDRCAGKFVGSGPFAVKSYTFDQEVVLEKVAGYDWASGADDHTGEAYLDTVTVKFVPEASVRTGSLLSGQIDATAAISTVDLPQFDGNGFWLAYRANPGVVFNLFPNESRPLAADPAVRQAISKGIDREEIAATLLTPQDEPATSALSHSTPLWADVSDDLAYDPDGAEELLDDAGWVKGADGVRVKDGQRLSTTVTFWQVAEPLELVQQQLAKIGVDLQLKQVTVAESTELKKSGDFDFDYYNLTRSDPDVLRTIFSANARNINKRAPEEVDVLLDRSAASTDPAERQELVTQAARLLVQEGHAIPVYELSTTIAAADTVHGLGFEASTRLDFYGAWVQQD</sequence>
<dbReference type="PANTHER" id="PTHR30290">
    <property type="entry name" value="PERIPLASMIC BINDING COMPONENT OF ABC TRANSPORTER"/>
    <property type="match status" value="1"/>
</dbReference>
<keyword evidence="6" id="KW-1185">Reference proteome</keyword>
<dbReference type="RefSeq" id="WP_191794326.1">
    <property type="nucleotide sequence ID" value="NZ_JACSQQ010000002.1"/>
</dbReference>
<protein>
    <submittedName>
        <fullName evidence="5">ABC transporter substrate-binding protein</fullName>
    </submittedName>
</protein>
<feature type="domain" description="Solute-binding protein family 5" evidence="4">
    <location>
        <begin position="102"/>
        <end position="459"/>
    </location>
</feature>
<keyword evidence="3" id="KW-0732">Signal</keyword>
<proteinExistence type="inferred from homology"/>
<dbReference type="InterPro" id="IPR000914">
    <property type="entry name" value="SBP_5_dom"/>
</dbReference>
<evidence type="ECO:0000256" key="1">
    <source>
        <dbReference type="ARBA" id="ARBA00005695"/>
    </source>
</evidence>
<evidence type="ECO:0000313" key="6">
    <source>
        <dbReference type="Proteomes" id="UP000641803"/>
    </source>
</evidence>
<dbReference type="CDD" id="cd08492">
    <property type="entry name" value="PBP2_NikA_DppA_OppA_like_15"/>
    <property type="match status" value="1"/>
</dbReference>
<dbReference type="Pfam" id="PF00496">
    <property type="entry name" value="SBP_bac_5"/>
    <property type="match status" value="1"/>
</dbReference>